<keyword evidence="6 15" id="KW-0808">Transferase</keyword>
<dbReference type="InterPro" id="IPR003594">
    <property type="entry name" value="HATPase_dom"/>
</dbReference>
<dbReference type="InterPro" id="IPR005467">
    <property type="entry name" value="His_kinase_dom"/>
</dbReference>
<evidence type="ECO:0000256" key="3">
    <source>
        <dbReference type="ARBA" id="ARBA00012438"/>
    </source>
</evidence>
<evidence type="ECO:0000256" key="1">
    <source>
        <dbReference type="ARBA" id="ARBA00000085"/>
    </source>
</evidence>
<keyword evidence="9" id="KW-0067">ATP-binding</keyword>
<dbReference type="Pfam" id="PF00989">
    <property type="entry name" value="PAS"/>
    <property type="match status" value="1"/>
</dbReference>
<evidence type="ECO:0000259" key="12">
    <source>
        <dbReference type="PROSITE" id="PS50109"/>
    </source>
</evidence>
<evidence type="ECO:0000313" key="16">
    <source>
        <dbReference type="Proteomes" id="UP000308196"/>
    </source>
</evidence>
<dbReference type="Pfam" id="PF13426">
    <property type="entry name" value="PAS_9"/>
    <property type="match status" value="1"/>
</dbReference>
<evidence type="ECO:0000256" key="7">
    <source>
        <dbReference type="ARBA" id="ARBA00022741"/>
    </source>
</evidence>
<keyword evidence="10" id="KW-0902">Two-component regulatory system</keyword>
<proteinExistence type="predicted"/>
<evidence type="ECO:0000256" key="6">
    <source>
        <dbReference type="ARBA" id="ARBA00022679"/>
    </source>
</evidence>
<evidence type="ECO:0000313" key="15">
    <source>
        <dbReference type="EMBL" id="VTR28665.1"/>
    </source>
</evidence>
<evidence type="ECO:0000256" key="11">
    <source>
        <dbReference type="ARBA" id="ARBA00023136"/>
    </source>
</evidence>
<dbReference type="STRING" id="1123265.GCA_000686625_03361"/>
<dbReference type="Gene3D" id="3.30.565.10">
    <property type="entry name" value="Histidine kinase-like ATPase, C-terminal domain"/>
    <property type="match status" value="1"/>
</dbReference>
<feature type="domain" description="Histidine kinase" evidence="12">
    <location>
        <begin position="453"/>
        <end position="665"/>
    </location>
</feature>
<dbReference type="InterPro" id="IPR001610">
    <property type="entry name" value="PAC"/>
</dbReference>
<dbReference type="SUPFAM" id="SSF55785">
    <property type="entry name" value="PYP-like sensor domain (PAS domain)"/>
    <property type="match status" value="2"/>
</dbReference>
<dbReference type="Gene3D" id="1.10.287.130">
    <property type="match status" value="1"/>
</dbReference>
<evidence type="ECO:0000259" key="13">
    <source>
        <dbReference type="PROSITE" id="PS50112"/>
    </source>
</evidence>
<dbReference type="InterPro" id="IPR003018">
    <property type="entry name" value="GAF"/>
</dbReference>
<dbReference type="CDD" id="cd00130">
    <property type="entry name" value="PAS"/>
    <property type="match status" value="2"/>
</dbReference>
<dbReference type="RefSeq" id="WP_051606908.1">
    <property type="nucleotide sequence ID" value="NZ_LR590484.1"/>
</dbReference>
<dbReference type="GeneID" id="78461072"/>
<dbReference type="PANTHER" id="PTHR43547:SF2">
    <property type="entry name" value="HYBRID SIGNAL TRANSDUCTION HISTIDINE KINASE C"/>
    <property type="match status" value="1"/>
</dbReference>
<dbReference type="Pfam" id="PF00512">
    <property type="entry name" value="HisKA"/>
    <property type="match status" value="1"/>
</dbReference>
<dbReference type="CDD" id="cd00082">
    <property type="entry name" value="HisKA"/>
    <property type="match status" value="1"/>
</dbReference>
<dbReference type="InterPro" id="IPR000700">
    <property type="entry name" value="PAS-assoc_C"/>
</dbReference>
<dbReference type="InterPro" id="IPR036097">
    <property type="entry name" value="HisK_dim/P_sf"/>
</dbReference>
<comment type="catalytic activity">
    <reaction evidence="1">
        <text>ATP + protein L-histidine = ADP + protein N-phospho-L-histidine.</text>
        <dbReference type="EC" id="2.7.13.3"/>
    </reaction>
</comment>
<accession>A0A4U9U6M2</accession>
<dbReference type="SUPFAM" id="SSF47384">
    <property type="entry name" value="Homodimeric domain of signal transducing histidine kinase"/>
    <property type="match status" value="1"/>
</dbReference>
<dbReference type="InterPro" id="IPR029016">
    <property type="entry name" value="GAF-like_dom_sf"/>
</dbReference>
<evidence type="ECO:0000256" key="4">
    <source>
        <dbReference type="ARBA" id="ARBA00022475"/>
    </source>
</evidence>
<dbReference type="Pfam" id="PF13185">
    <property type="entry name" value="GAF_2"/>
    <property type="match status" value="1"/>
</dbReference>
<evidence type="ECO:0000256" key="9">
    <source>
        <dbReference type="ARBA" id="ARBA00022840"/>
    </source>
</evidence>
<evidence type="ECO:0000256" key="10">
    <source>
        <dbReference type="ARBA" id="ARBA00023012"/>
    </source>
</evidence>
<dbReference type="InterPro" id="IPR013767">
    <property type="entry name" value="PAS_fold"/>
</dbReference>
<dbReference type="GO" id="GO:0000155">
    <property type="term" value="F:phosphorelay sensor kinase activity"/>
    <property type="evidence" value="ECO:0007669"/>
    <property type="project" value="InterPro"/>
</dbReference>
<dbReference type="EC" id="2.7.13.3" evidence="3"/>
<dbReference type="SMART" id="SM00091">
    <property type="entry name" value="PAS"/>
    <property type="match status" value="2"/>
</dbReference>
<dbReference type="InterPro" id="IPR004358">
    <property type="entry name" value="Sig_transdc_His_kin-like_C"/>
</dbReference>
<dbReference type="SUPFAM" id="SSF55874">
    <property type="entry name" value="ATPase domain of HSP90 chaperone/DNA topoisomerase II/histidine kinase"/>
    <property type="match status" value="1"/>
</dbReference>
<dbReference type="PANTHER" id="PTHR43547">
    <property type="entry name" value="TWO-COMPONENT HISTIDINE KINASE"/>
    <property type="match status" value="1"/>
</dbReference>
<reference evidence="15 16" key="1">
    <citation type="submission" date="2019-05" db="EMBL/GenBank/DDBJ databases">
        <authorList>
            <consortium name="Pathogen Informatics"/>
        </authorList>
    </citation>
    <scope>NUCLEOTIDE SEQUENCE [LARGE SCALE GENOMIC DNA]</scope>
    <source>
        <strain evidence="15 16">NCTC11429</strain>
    </source>
</reference>
<dbReference type="Proteomes" id="UP000308196">
    <property type="component" value="Chromosome"/>
</dbReference>
<keyword evidence="5" id="KW-0597">Phosphoprotein</keyword>
<evidence type="ECO:0000256" key="8">
    <source>
        <dbReference type="ARBA" id="ARBA00022777"/>
    </source>
</evidence>
<dbReference type="InterPro" id="IPR036890">
    <property type="entry name" value="HATPase_C_sf"/>
</dbReference>
<gene>
    <name evidence="15" type="primary">phoR_1</name>
    <name evidence="15" type="ORF">NCTC11429_00248</name>
</gene>
<dbReference type="InterPro" id="IPR000014">
    <property type="entry name" value="PAS"/>
</dbReference>
<keyword evidence="11" id="KW-0472">Membrane</keyword>
<dbReference type="NCBIfam" id="TIGR00229">
    <property type="entry name" value="sensory_box"/>
    <property type="match status" value="1"/>
</dbReference>
<feature type="domain" description="PAS" evidence="13">
    <location>
        <begin position="141"/>
        <end position="210"/>
    </location>
</feature>
<dbReference type="CDD" id="cd00075">
    <property type="entry name" value="HATPase"/>
    <property type="match status" value="1"/>
</dbReference>
<organism evidence="15 16">
    <name type="scientific">Sphingobacterium thalpophilum</name>
    <dbReference type="NCBI Taxonomy" id="259"/>
    <lineage>
        <taxon>Bacteria</taxon>
        <taxon>Pseudomonadati</taxon>
        <taxon>Bacteroidota</taxon>
        <taxon>Sphingobacteriia</taxon>
        <taxon>Sphingobacteriales</taxon>
        <taxon>Sphingobacteriaceae</taxon>
        <taxon>Sphingobacterium</taxon>
    </lineage>
</organism>
<evidence type="ECO:0000256" key="5">
    <source>
        <dbReference type="ARBA" id="ARBA00022553"/>
    </source>
</evidence>
<keyword evidence="7" id="KW-0547">Nucleotide-binding</keyword>
<dbReference type="SMART" id="SM00388">
    <property type="entry name" value="HisKA"/>
    <property type="match status" value="1"/>
</dbReference>
<dbReference type="PROSITE" id="PS50109">
    <property type="entry name" value="HIS_KIN"/>
    <property type="match status" value="1"/>
</dbReference>
<dbReference type="GO" id="GO:0006355">
    <property type="term" value="P:regulation of DNA-templated transcription"/>
    <property type="evidence" value="ECO:0007669"/>
    <property type="project" value="InterPro"/>
</dbReference>
<dbReference type="PROSITE" id="PS50112">
    <property type="entry name" value="PAS"/>
    <property type="match status" value="1"/>
</dbReference>
<comment type="subcellular location">
    <subcellularLocation>
        <location evidence="2">Cell membrane</location>
    </subcellularLocation>
</comment>
<dbReference type="InterPro" id="IPR035965">
    <property type="entry name" value="PAS-like_dom_sf"/>
</dbReference>
<dbReference type="GO" id="GO:0005524">
    <property type="term" value="F:ATP binding"/>
    <property type="evidence" value="ECO:0007669"/>
    <property type="project" value="UniProtKB-KW"/>
</dbReference>
<dbReference type="Pfam" id="PF02518">
    <property type="entry name" value="HATPase_c"/>
    <property type="match status" value="1"/>
</dbReference>
<feature type="domain" description="PAC" evidence="14">
    <location>
        <begin position="214"/>
        <end position="266"/>
    </location>
</feature>
<dbReference type="Gene3D" id="3.30.450.20">
    <property type="entry name" value="PAS domain"/>
    <property type="match status" value="2"/>
</dbReference>
<dbReference type="KEGG" id="stha:NCTC11429_00248"/>
<dbReference type="PROSITE" id="PS50113">
    <property type="entry name" value="PAC"/>
    <property type="match status" value="1"/>
</dbReference>
<evidence type="ECO:0000259" key="14">
    <source>
        <dbReference type="PROSITE" id="PS50113"/>
    </source>
</evidence>
<keyword evidence="8" id="KW-0418">Kinase</keyword>
<dbReference type="SUPFAM" id="SSF55781">
    <property type="entry name" value="GAF domain-like"/>
    <property type="match status" value="1"/>
</dbReference>
<dbReference type="SMART" id="SM00065">
    <property type="entry name" value="GAF"/>
    <property type="match status" value="1"/>
</dbReference>
<evidence type="ECO:0000256" key="2">
    <source>
        <dbReference type="ARBA" id="ARBA00004236"/>
    </source>
</evidence>
<protein>
    <recommendedName>
        <fullName evidence="3">histidine kinase</fullName>
        <ecNumber evidence="3">2.7.13.3</ecNumber>
    </recommendedName>
</protein>
<sequence>MSQLTHPEIQDIYNLNNIPVLSIDAEGIVIFSNRAAASFLVGDNGTLLGRLIASFFRGEEAAQAFQDIFAEVSVANRELPLQTDTCGECWILLSSRMIEDIHGLRLIYIFFQDITTLKKQATSIAQRNSEIEQRLVESRERQARLAAIVSTSDDAIVSKDLKGIITSWNIAAEMMFGYSEEEVVGKHISLIIPADRLAEEDHIIENIQQGRRIDHFETVRMHKSGRLIPVSLSISPMIDESGTIIGASKIARDISKQKEFEKKLQRYTNHVETLNTIGKLVSESLEVREILQRVIDASAKIIGAAFGLFIYNRPDKFHNQQLQVKCFGISDIFLSKFRSWPDPLLCISNVTCADVVRSENVTTDSLFRLGDWAHFPFIDDLHMVSCLIVPVISSSGNVIGRLIYGHPEERFFNEEQEKLIVGIATLSSTALENASLYEEIRSLNIKKDEFIGLASHELKTPITSLKGFLQFISMRMEDGDINKPAIDRALSQANKLSTLVGDMLDASKIQTGQLPLRQLPFDLAGMIKDTIEEIQYTTRSHHIAFFSDKMPHEVMGDKQRLEQVIINLINNAIKYSPGADLVKVFLSEEPGYAVLCVQDFGIGIPQNQQERIFSRFYRADGIDTNISGLGIGLYIAKEIVYKHQGSIFVESELGCGAKFIVKLPV</sequence>
<dbReference type="Gene3D" id="3.30.450.40">
    <property type="match status" value="1"/>
</dbReference>
<dbReference type="InterPro" id="IPR003661">
    <property type="entry name" value="HisK_dim/P_dom"/>
</dbReference>
<dbReference type="AlphaFoldDB" id="A0A4U9U6M2"/>
<dbReference type="EMBL" id="LR590484">
    <property type="protein sequence ID" value="VTR28665.1"/>
    <property type="molecule type" value="Genomic_DNA"/>
</dbReference>
<dbReference type="SMART" id="SM00387">
    <property type="entry name" value="HATPase_c"/>
    <property type="match status" value="1"/>
</dbReference>
<dbReference type="GO" id="GO:0005886">
    <property type="term" value="C:plasma membrane"/>
    <property type="evidence" value="ECO:0007669"/>
    <property type="project" value="UniProtKB-SubCell"/>
</dbReference>
<name>A0A4U9U6M2_9SPHI</name>
<dbReference type="PRINTS" id="PR00344">
    <property type="entry name" value="BCTRLSENSOR"/>
</dbReference>
<keyword evidence="4" id="KW-1003">Cell membrane</keyword>
<dbReference type="FunFam" id="3.30.565.10:FF:000023">
    <property type="entry name" value="PAS domain-containing sensor histidine kinase"/>
    <property type="match status" value="1"/>
</dbReference>
<dbReference type="SMART" id="SM00086">
    <property type="entry name" value="PAC"/>
    <property type="match status" value="1"/>
</dbReference>